<evidence type="ECO:0000313" key="2">
    <source>
        <dbReference type="EMBL" id="OOS00774.1"/>
    </source>
</evidence>
<organism evidence="2 3">
    <name type="scientific">Haemophilus paracuniculus</name>
    <dbReference type="NCBI Taxonomy" id="734"/>
    <lineage>
        <taxon>Bacteria</taxon>
        <taxon>Pseudomonadati</taxon>
        <taxon>Pseudomonadota</taxon>
        <taxon>Gammaproteobacteria</taxon>
        <taxon>Pasteurellales</taxon>
        <taxon>Pasteurellaceae</taxon>
        <taxon>Haemophilus</taxon>
    </lineage>
</organism>
<proteinExistence type="predicted"/>
<gene>
    <name evidence="2" type="ORF">B0187_00285</name>
</gene>
<feature type="transmembrane region" description="Helical" evidence="1">
    <location>
        <begin position="6"/>
        <end position="27"/>
    </location>
</feature>
<feature type="transmembrane region" description="Helical" evidence="1">
    <location>
        <begin position="77"/>
        <end position="96"/>
    </location>
</feature>
<dbReference type="RefSeq" id="WP_078235647.1">
    <property type="nucleotide sequence ID" value="NZ_MUYA01000001.1"/>
</dbReference>
<reference evidence="2 3" key="1">
    <citation type="submission" date="2017-02" db="EMBL/GenBank/DDBJ databases">
        <title>Draft genome sequence of Haemophilus paracuniculus CCUG 43573 type strain.</title>
        <authorList>
            <person name="Engstrom-Jakobsson H."/>
            <person name="Salva-Serra F."/>
            <person name="Thorell K."/>
            <person name="Gonzales-Siles L."/>
            <person name="Karlsson R."/>
            <person name="Boulund F."/>
            <person name="Engstrand L."/>
            <person name="Kristiansson E."/>
            <person name="Moore E."/>
        </authorList>
    </citation>
    <scope>NUCLEOTIDE SEQUENCE [LARGE SCALE GENOMIC DNA]</scope>
    <source>
        <strain evidence="2 3">CCUG 43573</strain>
    </source>
</reference>
<dbReference type="Proteomes" id="UP000190867">
    <property type="component" value="Unassembled WGS sequence"/>
</dbReference>
<comment type="caution">
    <text evidence="2">The sequence shown here is derived from an EMBL/GenBank/DDBJ whole genome shotgun (WGS) entry which is preliminary data.</text>
</comment>
<evidence type="ECO:0008006" key="4">
    <source>
        <dbReference type="Google" id="ProtNLM"/>
    </source>
</evidence>
<keyword evidence="1" id="KW-1133">Transmembrane helix</keyword>
<dbReference type="AlphaFoldDB" id="A0A1T0AV56"/>
<evidence type="ECO:0000256" key="1">
    <source>
        <dbReference type="SAM" id="Phobius"/>
    </source>
</evidence>
<dbReference type="STRING" id="734.B0187_00285"/>
<accession>A0A1T0AV56</accession>
<dbReference type="Pfam" id="PF05437">
    <property type="entry name" value="AzlD"/>
    <property type="match status" value="1"/>
</dbReference>
<sequence>MDWTFYLGILLIASSTYLIRVGGYFFLRNRQLSPRAEKVMEAVPGCVLISVIAPEIVSGNLATTLAVVVTLFATLRFSLLPTVLISIASTALFRAVF</sequence>
<dbReference type="OrthoDB" id="3078300at2"/>
<keyword evidence="3" id="KW-1185">Reference proteome</keyword>
<protein>
    <recommendedName>
        <fullName evidence="4">Branched-chain amino acid transport</fullName>
    </recommendedName>
</protein>
<evidence type="ECO:0000313" key="3">
    <source>
        <dbReference type="Proteomes" id="UP000190867"/>
    </source>
</evidence>
<name>A0A1T0AV56_9PAST</name>
<dbReference type="EMBL" id="MUYA01000001">
    <property type="protein sequence ID" value="OOS00774.1"/>
    <property type="molecule type" value="Genomic_DNA"/>
</dbReference>
<keyword evidence="1" id="KW-0812">Transmembrane</keyword>
<keyword evidence="1" id="KW-0472">Membrane</keyword>
<dbReference type="InterPro" id="IPR008407">
    <property type="entry name" value="Brnchd-chn_aa_trnsp_AzlD"/>
</dbReference>